<accession>A0A815TA02</accession>
<protein>
    <submittedName>
        <fullName evidence="2">Uncharacterized protein</fullName>
    </submittedName>
</protein>
<feature type="compositionally biased region" description="Acidic residues" evidence="1">
    <location>
        <begin position="54"/>
        <end position="67"/>
    </location>
</feature>
<evidence type="ECO:0000313" key="3">
    <source>
        <dbReference type="EMBL" id="CAF1656655.1"/>
    </source>
</evidence>
<dbReference type="Proteomes" id="UP000663854">
    <property type="component" value="Unassembled WGS sequence"/>
</dbReference>
<gene>
    <name evidence="3" type="ORF">JXQ802_LOCUS55393</name>
    <name evidence="2" type="ORF">PYM288_LOCUS38867</name>
</gene>
<reference evidence="2" key="1">
    <citation type="submission" date="2021-02" db="EMBL/GenBank/DDBJ databases">
        <authorList>
            <person name="Nowell W R."/>
        </authorList>
    </citation>
    <scope>NUCLEOTIDE SEQUENCE</scope>
</reference>
<proteinExistence type="predicted"/>
<feature type="non-terminal residue" evidence="2">
    <location>
        <position position="1"/>
    </location>
</feature>
<dbReference type="EMBL" id="CAJNOL010011700">
    <property type="protein sequence ID" value="CAF1656655.1"/>
    <property type="molecule type" value="Genomic_DNA"/>
</dbReference>
<feature type="region of interest" description="Disordered" evidence="1">
    <location>
        <begin position="20"/>
        <end position="67"/>
    </location>
</feature>
<dbReference type="Proteomes" id="UP000663870">
    <property type="component" value="Unassembled WGS sequence"/>
</dbReference>
<dbReference type="EMBL" id="CAJNOH010009895">
    <property type="protein sequence ID" value="CAF1505263.1"/>
    <property type="molecule type" value="Genomic_DNA"/>
</dbReference>
<evidence type="ECO:0000313" key="5">
    <source>
        <dbReference type="Proteomes" id="UP000663870"/>
    </source>
</evidence>
<keyword evidence="5" id="KW-1185">Reference proteome</keyword>
<comment type="caution">
    <text evidence="2">The sequence shown here is derived from an EMBL/GenBank/DDBJ whole genome shotgun (WGS) entry which is preliminary data.</text>
</comment>
<evidence type="ECO:0000313" key="4">
    <source>
        <dbReference type="Proteomes" id="UP000663854"/>
    </source>
</evidence>
<evidence type="ECO:0000313" key="2">
    <source>
        <dbReference type="EMBL" id="CAF1505263.1"/>
    </source>
</evidence>
<feature type="compositionally biased region" description="Polar residues" evidence="1">
    <location>
        <begin position="40"/>
        <end position="53"/>
    </location>
</feature>
<evidence type="ECO:0000256" key="1">
    <source>
        <dbReference type="SAM" id="MobiDB-lite"/>
    </source>
</evidence>
<organism evidence="2 4">
    <name type="scientific">Rotaria sordida</name>
    <dbReference type="NCBI Taxonomy" id="392033"/>
    <lineage>
        <taxon>Eukaryota</taxon>
        <taxon>Metazoa</taxon>
        <taxon>Spiralia</taxon>
        <taxon>Gnathifera</taxon>
        <taxon>Rotifera</taxon>
        <taxon>Eurotatoria</taxon>
        <taxon>Bdelloidea</taxon>
        <taxon>Philodinida</taxon>
        <taxon>Philodinidae</taxon>
        <taxon>Rotaria</taxon>
    </lineage>
</organism>
<dbReference type="AlphaFoldDB" id="A0A815TA02"/>
<name>A0A815TA02_9BILA</name>
<sequence length="67" mass="7522">NQDMDQLFLTRDKLLAQLNEISNTGDNDEDLSSSHDKQSLSKNYSNETKPTNSQDDEGEEGEISESD</sequence>